<comment type="caution">
    <text evidence="2">The sequence shown here is derived from an EMBL/GenBank/DDBJ whole genome shotgun (WGS) entry which is preliminary data.</text>
</comment>
<evidence type="ECO:0000256" key="1">
    <source>
        <dbReference type="SAM" id="SignalP"/>
    </source>
</evidence>
<protein>
    <submittedName>
        <fullName evidence="2">Uncharacterized protein</fullName>
    </submittedName>
</protein>
<keyword evidence="1" id="KW-0732">Signal</keyword>
<gene>
    <name evidence="2" type="ORF">AB1Y20_014788</name>
</gene>
<dbReference type="Proteomes" id="UP001515480">
    <property type="component" value="Unassembled WGS sequence"/>
</dbReference>
<organism evidence="2 3">
    <name type="scientific">Prymnesium parvum</name>
    <name type="common">Toxic golden alga</name>
    <dbReference type="NCBI Taxonomy" id="97485"/>
    <lineage>
        <taxon>Eukaryota</taxon>
        <taxon>Haptista</taxon>
        <taxon>Haptophyta</taxon>
        <taxon>Prymnesiophyceae</taxon>
        <taxon>Prymnesiales</taxon>
        <taxon>Prymnesiaceae</taxon>
        <taxon>Prymnesium</taxon>
    </lineage>
</organism>
<name>A0AB34IBP6_PRYPA</name>
<feature type="signal peptide" evidence="1">
    <location>
        <begin position="1"/>
        <end position="18"/>
    </location>
</feature>
<sequence>MRRSSPLLLALSLATALAARSTPAIGDALEFGSASPGYLPKRTQLVGVLQPLSSRRRLLDRKAGVLLGPSRRQGIVWWAKRRGWNPLRREKRAPFKVRLLKHNAAGVLLTLAEEGKVELAHEARRGERTLSVKLAKPRPWWRPV</sequence>
<evidence type="ECO:0000313" key="2">
    <source>
        <dbReference type="EMBL" id="KAL1496171.1"/>
    </source>
</evidence>
<dbReference type="EMBL" id="JBGBPQ010000030">
    <property type="protein sequence ID" value="KAL1496171.1"/>
    <property type="molecule type" value="Genomic_DNA"/>
</dbReference>
<keyword evidence="3" id="KW-1185">Reference proteome</keyword>
<dbReference type="AlphaFoldDB" id="A0AB34IBP6"/>
<feature type="chain" id="PRO_5044298741" evidence="1">
    <location>
        <begin position="19"/>
        <end position="144"/>
    </location>
</feature>
<proteinExistence type="predicted"/>
<accession>A0AB34IBP6</accession>
<evidence type="ECO:0000313" key="3">
    <source>
        <dbReference type="Proteomes" id="UP001515480"/>
    </source>
</evidence>
<reference evidence="2 3" key="1">
    <citation type="journal article" date="2024" name="Science">
        <title>Giant polyketide synthase enzymes in the biosynthesis of giant marine polyether toxins.</title>
        <authorList>
            <person name="Fallon T.R."/>
            <person name="Shende V.V."/>
            <person name="Wierzbicki I.H."/>
            <person name="Pendleton A.L."/>
            <person name="Watervoot N.F."/>
            <person name="Auber R.P."/>
            <person name="Gonzalez D.J."/>
            <person name="Wisecaver J.H."/>
            <person name="Moore B.S."/>
        </authorList>
    </citation>
    <scope>NUCLEOTIDE SEQUENCE [LARGE SCALE GENOMIC DNA]</scope>
    <source>
        <strain evidence="2 3">12B1</strain>
    </source>
</reference>